<dbReference type="AlphaFoldDB" id="A0A919V8M3"/>
<dbReference type="Pfam" id="PF04024">
    <property type="entry name" value="PspC"/>
    <property type="match status" value="1"/>
</dbReference>
<accession>A0A919V8M3</accession>
<keyword evidence="5 7" id="KW-0472">Membrane</keyword>
<feature type="region of interest" description="Disordered" evidence="6">
    <location>
        <begin position="92"/>
        <end position="158"/>
    </location>
</feature>
<evidence type="ECO:0000256" key="3">
    <source>
        <dbReference type="ARBA" id="ARBA00022692"/>
    </source>
</evidence>
<evidence type="ECO:0000313" key="9">
    <source>
        <dbReference type="EMBL" id="GII96285.1"/>
    </source>
</evidence>
<dbReference type="InterPro" id="IPR052027">
    <property type="entry name" value="PspC"/>
</dbReference>
<dbReference type="PANTHER" id="PTHR33885:SF3">
    <property type="entry name" value="PHAGE SHOCK PROTEIN C"/>
    <property type="match status" value="1"/>
</dbReference>
<keyword evidence="4 7" id="KW-1133">Transmembrane helix</keyword>
<sequence>MCYEPLRRQPGFMSDINFHDKRVKKLSRSQDGRIIAGVCSGIGRYVNVDPNIVRIALAATVFFGGLGVGIYAVGWLLLPDEARGGSIFQDMVEKHQNGTAPWQQATAPSDPPRYDTPEQFHSTGAYGTAQPNGAANPNHYAGPAATLRTDDHGRSGAA</sequence>
<dbReference type="InterPro" id="IPR007168">
    <property type="entry name" value="Phageshock_PspC_N"/>
</dbReference>
<feature type="compositionally biased region" description="Basic and acidic residues" evidence="6">
    <location>
        <begin position="148"/>
        <end position="158"/>
    </location>
</feature>
<feature type="compositionally biased region" description="Polar residues" evidence="6">
    <location>
        <begin position="97"/>
        <end position="107"/>
    </location>
</feature>
<dbReference type="Proteomes" id="UP000606172">
    <property type="component" value="Unassembled WGS sequence"/>
</dbReference>
<keyword evidence="10" id="KW-1185">Reference proteome</keyword>
<feature type="transmembrane region" description="Helical" evidence="7">
    <location>
        <begin position="55"/>
        <end position="78"/>
    </location>
</feature>
<comment type="caution">
    <text evidence="9">The sequence shown here is derived from an EMBL/GenBank/DDBJ whole genome shotgun (WGS) entry which is preliminary data.</text>
</comment>
<evidence type="ECO:0000256" key="7">
    <source>
        <dbReference type="SAM" id="Phobius"/>
    </source>
</evidence>
<evidence type="ECO:0000256" key="6">
    <source>
        <dbReference type="SAM" id="MobiDB-lite"/>
    </source>
</evidence>
<keyword evidence="3 7" id="KW-0812">Transmembrane</keyword>
<dbReference type="PANTHER" id="PTHR33885">
    <property type="entry name" value="PHAGE SHOCK PROTEIN C"/>
    <property type="match status" value="1"/>
</dbReference>
<feature type="domain" description="Phage shock protein PspC N-terminal" evidence="8">
    <location>
        <begin position="24"/>
        <end position="81"/>
    </location>
</feature>
<protein>
    <recommendedName>
        <fullName evidence="8">Phage shock protein PspC N-terminal domain-containing protein</fullName>
    </recommendedName>
</protein>
<evidence type="ECO:0000256" key="4">
    <source>
        <dbReference type="ARBA" id="ARBA00022989"/>
    </source>
</evidence>
<name>A0A919V8M3_9ACTN</name>
<gene>
    <name evidence="9" type="ORF">Ssi02_65160</name>
</gene>
<organism evidence="9 10">
    <name type="scientific">Sinosporangium siamense</name>
    <dbReference type="NCBI Taxonomy" id="1367973"/>
    <lineage>
        <taxon>Bacteria</taxon>
        <taxon>Bacillati</taxon>
        <taxon>Actinomycetota</taxon>
        <taxon>Actinomycetes</taxon>
        <taxon>Streptosporangiales</taxon>
        <taxon>Streptosporangiaceae</taxon>
        <taxon>Sinosporangium</taxon>
    </lineage>
</organism>
<evidence type="ECO:0000313" key="10">
    <source>
        <dbReference type="Proteomes" id="UP000606172"/>
    </source>
</evidence>
<proteinExistence type="predicted"/>
<keyword evidence="2" id="KW-1003">Cell membrane</keyword>
<comment type="subcellular location">
    <subcellularLocation>
        <location evidence="1">Cell membrane</location>
        <topology evidence="1">Single-pass membrane protein</topology>
    </subcellularLocation>
</comment>
<evidence type="ECO:0000256" key="2">
    <source>
        <dbReference type="ARBA" id="ARBA00022475"/>
    </source>
</evidence>
<reference evidence="9" key="1">
    <citation type="submission" date="2021-01" db="EMBL/GenBank/DDBJ databases">
        <title>Whole genome shotgun sequence of Sinosporangium siamense NBRC 109515.</title>
        <authorList>
            <person name="Komaki H."/>
            <person name="Tamura T."/>
        </authorList>
    </citation>
    <scope>NUCLEOTIDE SEQUENCE</scope>
    <source>
        <strain evidence="9">NBRC 109515</strain>
    </source>
</reference>
<dbReference type="EMBL" id="BOOW01000043">
    <property type="protein sequence ID" value="GII96285.1"/>
    <property type="molecule type" value="Genomic_DNA"/>
</dbReference>
<evidence type="ECO:0000256" key="1">
    <source>
        <dbReference type="ARBA" id="ARBA00004162"/>
    </source>
</evidence>
<dbReference type="GO" id="GO:0005886">
    <property type="term" value="C:plasma membrane"/>
    <property type="evidence" value="ECO:0007669"/>
    <property type="project" value="UniProtKB-SubCell"/>
</dbReference>
<evidence type="ECO:0000259" key="8">
    <source>
        <dbReference type="Pfam" id="PF04024"/>
    </source>
</evidence>
<evidence type="ECO:0000256" key="5">
    <source>
        <dbReference type="ARBA" id="ARBA00023136"/>
    </source>
</evidence>